<protein>
    <recommendedName>
        <fullName evidence="1">DUF6533 domain-containing protein</fullName>
    </recommendedName>
</protein>
<sequence length="202" mass="22583">MESLETLWYERCLDYTAFAATTVFLYDYALTLPSEVGHLTRISPTEANQHRVDYSYVDQMGWLARETCLLLRAYDVGTERRLIQVIRLDTLPSSVFLSYSLINSDPKCRAMCVATAKPGRSTHVVTGVQAYKSRWHLLRAYPLPLNDSAALQTILGAMTFAIIAPITGSADGYCTYLAETIPHMLHRLVAGTYLSMVESSTT</sequence>
<dbReference type="InParanoid" id="G4U097"/>
<organism evidence="2 3">
    <name type="scientific">Serendipita indica (strain DSM 11827)</name>
    <name type="common">Root endophyte fungus</name>
    <name type="synonym">Piriformospora indica</name>
    <dbReference type="NCBI Taxonomy" id="1109443"/>
    <lineage>
        <taxon>Eukaryota</taxon>
        <taxon>Fungi</taxon>
        <taxon>Dikarya</taxon>
        <taxon>Basidiomycota</taxon>
        <taxon>Agaricomycotina</taxon>
        <taxon>Agaricomycetes</taxon>
        <taxon>Sebacinales</taxon>
        <taxon>Serendipitaceae</taxon>
        <taxon>Serendipita</taxon>
    </lineage>
</organism>
<comment type="caution">
    <text evidence="2">The sequence shown here is derived from an EMBL/GenBank/DDBJ whole genome shotgun (WGS) entry which is preliminary data.</text>
</comment>
<dbReference type="EMBL" id="CAFZ01001167">
    <property type="protein sequence ID" value="CCA76990.1"/>
    <property type="molecule type" value="Genomic_DNA"/>
</dbReference>
<dbReference type="Pfam" id="PF20151">
    <property type="entry name" value="DUF6533"/>
    <property type="match status" value="1"/>
</dbReference>
<dbReference type="Proteomes" id="UP000007148">
    <property type="component" value="Unassembled WGS sequence"/>
</dbReference>
<dbReference type="InterPro" id="IPR045340">
    <property type="entry name" value="DUF6533"/>
</dbReference>
<reference evidence="2 3" key="1">
    <citation type="journal article" date="2011" name="PLoS Pathog.">
        <title>Endophytic Life Strategies Decoded by Genome and Transcriptome Analyses of the Mutualistic Root Symbiont Piriformospora indica.</title>
        <authorList>
            <person name="Zuccaro A."/>
            <person name="Lahrmann U."/>
            <person name="Guldener U."/>
            <person name="Langen G."/>
            <person name="Pfiffi S."/>
            <person name="Biedenkopf D."/>
            <person name="Wong P."/>
            <person name="Samans B."/>
            <person name="Grimm C."/>
            <person name="Basiewicz M."/>
            <person name="Murat C."/>
            <person name="Martin F."/>
            <person name="Kogel K.H."/>
        </authorList>
    </citation>
    <scope>NUCLEOTIDE SEQUENCE [LARGE SCALE GENOMIC DNA]</scope>
    <source>
        <strain evidence="2 3">DSM 11827</strain>
    </source>
</reference>
<keyword evidence="3" id="KW-1185">Reference proteome</keyword>
<dbReference type="HOGENOM" id="CLU_1355109_0_0_1"/>
<evidence type="ECO:0000313" key="2">
    <source>
        <dbReference type="EMBL" id="CCA76990.1"/>
    </source>
</evidence>
<proteinExistence type="predicted"/>
<evidence type="ECO:0000259" key="1">
    <source>
        <dbReference type="Pfam" id="PF20151"/>
    </source>
</evidence>
<accession>G4U097</accession>
<gene>
    <name evidence="2" type="ORF">PIIN_10975</name>
</gene>
<evidence type="ECO:0000313" key="3">
    <source>
        <dbReference type="Proteomes" id="UP000007148"/>
    </source>
</evidence>
<feature type="domain" description="DUF6533" evidence="1">
    <location>
        <begin position="15"/>
        <end position="40"/>
    </location>
</feature>
<dbReference type="AlphaFoldDB" id="G4U097"/>
<name>G4U097_SERID</name>